<dbReference type="CDD" id="cd16025">
    <property type="entry name" value="PAS_like"/>
    <property type="match status" value="1"/>
</dbReference>
<evidence type="ECO:0000313" key="7">
    <source>
        <dbReference type="EMBL" id="AUB84677.1"/>
    </source>
</evidence>
<dbReference type="KEGG" id="tsy:THSYN_07015"/>
<dbReference type="InterPro" id="IPR017850">
    <property type="entry name" value="Alkaline_phosphatase_core_sf"/>
</dbReference>
<keyword evidence="2" id="KW-0479">Metal-binding</keyword>
<evidence type="ECO:0000256" key="5">
    <source>
        <dbReference type="SAM" id="SignalP"/>
    </source>
</evidence>
<organism evidence="7 8">
    <name type="scientific">Candidatus Thiodictyon syntrophicum</name>
    <dbReference type="NCBI Taxonomy" id="1166950"/>
    <lineage>
        <taxon>Bacteria</taxon>
        <taxon>Pseudomonadati</taxon>
        <taxon>Pseudomonadota</taxon>
        <taxon>Gammaproteobacteria</taxon>
        <taxon>Chromatiales</taxon>
        <taxon>Chromatiaceae</taxon>
        <taxon>Thiodictyon</taxon>
    </lineage>
</organism>
<keyword evidence="4" id="KW-0106">Calcium</keyword>
<dbReference type="SUPFAM" id="SSF53649">
    <property type="entry name" value="Alkaline phosphatase-like"/>
    <property type="match status" value="1"/>
</dbReference>
<evidence type="ECO:0000256" key="4">
    <source>
        <dbReference type="ARBA" id="ARBA00022837"/>
    </source>
</evidence>
<dbReference type="AlphaFoldDB" id="A0A2K8UGM0"/>
<gene>
    <name evidence="7" type="ORF">THSYN_07015</name>
</gene>
<feature type="signal peptide" evidence="5">
    <location>
        <begin position="1"/>
        <end position="16"/>
    </location>
</feature>
<dbReference type="InterPro" id="IPR024607">
    <property type="entry name" value="Sulfatase_CS"/>
</dbReference>
<accession>A0A2K8UGM0</accession>
<dbReference type="GO" id="GO:0046872">
    <property type="term" value="F:metal ion binding"/>
    <property type="evidence" value="ECO:0007669"/>
    <property type="project" value="UniProtKB-KW"/>
</dbReference>
<feature type="chain" id="PRO_5014759054" evidence="5">
    <location>
        <begin position="17"/>
        <end position="782"/>
    </location>
</feature>
<dbReference type="Gene3D" id="3.40.720.10">
    <property type="entry name" value="Alkaline Phosphatase, subunit A"/>
    <property type="match status" value="1"/>
</dbReference>
<proteinExistence type="inferred from homology"/>
<evidence type="ECO:0000313" key="8">
    <source>
        <dbReference type="Proteomes" id="UP000232638"/>
    </source>
</evidence>
<protein>
    <submittedName>
        <fullName evidence="7">Arylsulfatase</fullName>
    </submittedName>
</protein>
<sequence length="782" mass="85770">MLLAALCGLVPPASQAATATPDDGSVLPFPPTPSASIAAPTLQESTMVRRAAPNHLPADAPNILIILLDDVGFGLPDTYGGPIHTPTLSRIANAGISYNAFHTTAICSPTRAALLTGRNHQRVGSGTIAERAVDWDGYTGEIPRTSATLAKVLGDYGYATAAFGKWHNTPATQTTAMGPFTLWPTGEGIGFDYFYGFLAGETSQWEPRLVENLNTVEPPHDVRYHLSEDLADQTITWLRKHRAFAPDKPFFVYWAPGAGHGPHHIFKEWADKYRGQFDAGWDQLRERTFAQQKALGWIPAATQLTPRTDSMAAWADIPESERPFQRRLMEVFAGFVQHVDTQAGRVIDELERLGLRDNTIVFYVFGDNGASAEGQQGSISELLAQNQIPNTIAQQLAALDQLGGLDALGGPKVDNIYHAGWAWAGDTPFQYTKLIASHFGGTRNPLAVSWPARIQPDRTPRPQFHHVNDIVPTIYDLLQIVPPRVVDGFTQDPIDGTSMVYTFADPQAPGRKLTQYFDNNGSRGLYQDGWFACTFGPLTPWLTLSPGLATWDANQDRWELYNLKTDFSQAANLAAQEPERLGEMKALFLEQARENKVFPIGAGIWLRLHPEDRITTPYTRWQFDATTTRMPEFTAPGLGRESNQVSIEAVLGPNATGVLYALGGASGGLTLYMDRGHLVYEYNMMIIERYTARSAQKLAAGRHRIEVDTTIAKPGAPAEVVLSVDGQEVGRTTVKRTVPAAFTASETFDVGTDLGSPVSLDYFDRRPFAFDGTIDAVKVTLK</sequence>
<dbReference type="PROSITE" id="PS00523">
    <property type="entry name" value="SULFATASE_1"/>
    <property type="match status" value="1"/>
</dbReference>
<comment type="similarity">
    <text evidence="1">Belongs to the sulfatase family.</text>
</comment>
<dbReference type="PANTHER" id="PTHR42693">
    <property type="entry name" value="ARYLSULFATASE FAMILY MEMBER"/>
    <property type="match status" value="1"/>
</dbReference>
<dbReference type="PANTHER" id="PTHR42693:SF43">
    <property type="entry name" value="BLL2667 PROTEIN"/>
    <property type="match status" value="1"/>
</dbReference>
<evidence type="ECO:0000256" key="3">
    <source>
        <dbReference type="ARBA" id="ARBA00022801"/>
    </source>
</evidence>
<evidence type="ECO:0000259" key="6">
    <source>
        <dbReference type="Pfam" id="PF00884"/>
    </source>
</evidence>
<evidence type="ECO:0000256" key="2">
    <source>
        <dbReference type="ARBA" id="ARBA00022723"/>
    </source>
</evidence>
<reference evidence="7 8" key="1">
    <citation type="submission" date="2017-03" db="EMBL/GenBank/DDBJ databases">
        <title>Complete genome sequence of Candidatus 'Thiodictyon syntrophicum' sp. nov. strain Cad16T, a photolithoautotroph purple sulfur bacterium isolated from an alpine meromictic lake.</title>
        <authorList>
            <person name="Luedin S.M."/>
            <person name="Pothier J.F."/>
            <person name="Danza F."/>
            <person name="Storelli N."/>
            <person name="Wittwer M."/>
            <person name="Tonolla M."/>
        </authorList>
    </citation>
    <scope>NUCLEOTIDE SEQUENCE [LARGE SCALE GENOMIC DNA]</scope>
    <source>
        <strain evidence="7 8">Cad16T</strain>
    </source>
</reference>
<dbReference type="InterPro" id="IPR050738">
    <property type="entry name" value="Sulfatase"/>
</dbReference>
<keyword evidence="3" id="KW-0378">Hydrolase</keyword>
<keyword evidence="5" id="KW-0732">Signal</keyword>
<dbReference type="GO" id="GO:0016787">
    <property type="term" value="F:hydrolase activity"/>
    <property type="evidence" value="ECO:0007669"/>
    <property type="project" value="UniProtKB-KW"/>
</dbReference>
<dbReference type="Proteomes" id="UP000232638">
    <property type="component" value="Chromosome"/>
</dbReference>
<keyword evidence="8" id="KW-1185">Reference proteome</keyword>
<dbReference type="InterPro" id="IPR000917">
    <property type="entry name" value="Sulfatase_N"/>
</dbReference>
<evidence type="ECO:0000256" key="1">
    <source>
        <dbReference type="ARBA" id="ARBA00008779"/>
    </source>
</evidence>
<feature type="domain" description="Sulfatase N-terminal" evidence="6">
    <location>
        <begin position="61"/>
        <end position="480"/>
    </location>
</feature>
<dbReference type="Pfam" id="PF00884">
    <property type="entry name" value="Sulfatase"/>
    <property type="match status" value="1"/>
</dbReference>
<dbReference type="EMBL" id="CP020370">
    <property type="protein sequence ID" value="AUB84677.1"/>
    <property type="molecule type" value="Genomic_DNA"/>
</dbReference>
<name>A0A2K8UGM0_9GAMM</name>
<dbReference type="Gene3D" id="3.30.1120.10">
    <property type="match status" value="1"/>
</dbReference>